<reference evidence="1 2" key="1">
    <citation type="journal article" date="2011" name="Stand. Genomic Sci.">
        <title>Complete genome sequence of Haliscomenobacter hydrossis type strain (O).</title>
        <authorList>
            <consortium name="US DOE Joint Genome Institute (JGI-PGF)"/>
            <person name="Daligault H."/>
            <person name="Lapidus A."/>
            <person name="Zeytun A."/>
            <person name="Nolan M."/>
            <person name="Lucas S."/>
            <person name="Del Rio T.G."/>
            <person name="Tice H."/>
            <person name="Cheng J.F."/>
            <person name="Tapia R."/>
            <person name="Han C."/>
            <person name="Goodwin L."/>
            <person name="Pitluck S."/>
            <person name="Liolios K."/>
            <person name="Pagani I."/>
            <person name="Ivanova N."/>
            <person name="Huntemann M."/>
            <person name="Mavromatis K."/>
            <person name="Mikhailova N."/>
            <person name="Pati A."/>
            <person name="Chen A."/>
            <person name="Palaniappan K."/>
            <person name="Land M."/>
            <person name="Hauser L."/>
            <person name="Brambilla E.M."/>
            <person name="Rohde M."/>
            <person name="Verbarg S."/>
            <person name="Goker M."/>
            <person name="Bristow J."/>
            <person name="Eisen J.A."/>
            <person name="Markowitz V."/>
            <person name="Hugenholtz P."/>
            <person name="Kyrpides N.C."/>
            <person name="Klenk H.P."/>
            <person name="Woyke T."/>
        </authorList>
    </citation>
    <scope>NUCLEOTIDE SEQUENCE [LARGE SCALE GENOMIC DNA]</scope>
    <source>
        <strain evidence="2">ATCC 27775 / DSM 1100 / LMG 10767 / O</strain>
    </source>
</reference>
<dbReference type="AlphaFoldDB" id="F4KXI2"/>
<accession>F4KXI2</accession>
<dbReference type="HOGENOM" id="CLU_2464735_0_0_10"/>
<sequence length="88" mass="10126">MQAIRSIYKVENQRLVIELPASFQHTEVEVIILPVSAEDEAEVLPTPNQDEKAESLERLMSVGVWDEVDEKAVIESQNFINQWKVVEF</sequence>
<dbReference type="Proteomes" id="UP000008461">
    <property type="component" value="Chromosome"/>
</dbReference>
<gene>
    <name evidence="1" type="ordered locus">Halhy_2480</name>
</gene>
<dbReference type="KEGG" id="hhy:Halhy_2480"/>
<evidence type="ECO:0000313" key="1">
    <source>
        <dbReference type="EMBL" id="AEE50353.1"/>
    </source>
</evidence>
<organism evidence="1 2">
    <name type="scientific">Haliscomenobacter hydrossis (strain ATCC 27775 / DSM 1100 / LMG 10767 / O)</name>
    <dbReference type="NCBI Taxonomy" id="760192"/>
    <lineage>
        <taxon>Bacteria</taxon>
        <taxon>Pseudomonadati</taxon>
        <taxon>Bacteroidota</taxon>
        <taxon>Saprospiria</taxon>
        <taxon>Saprospirales</taxon>
        <taxon>Haliscomenobacteraceae</taxon>
        <taxon>Haliscomenobacter</taxon>
    </lineage>
</organism>
<proteinExistence type="predicted"/>
<dbReference type="RefSeq" id="WP_013764902.1">
    <property type="nucleotide sequence ID" value="NC_015510.1"/>
</dbReference>
<evidence type="ECO:0000313" key="2">
    <source>
        <dbReference type="Proteomes" id="UP000008461"/>
    </source>
</evidence>
<dbReference type="OrthoDB" id="964294at2"/>
<dbReference type="EMBL" id="CP002691">
    <property type="protein sequence ID" value="AEE50353.1"/>
    <property type="molecule type" value="Genomic_DNA"/>
</dbReference>
<name>F4KXI2_HALH1</name>
<reference key="2">
    <citation type="submission" date="2011-04" db="EMBL/GenBank/DDBJ databases">
        <title>Complete sequence of chromosome of Haliscomenobacter hydrossis DSM 1100.</title>
        <authorList>
            <consortium name="US DOE Joint Genome Institute (JGI-PGF)"/>
            <person name="Lucas S."/>
            <person name="Han J."/>
            <person name="Lapidus A."/>
            <person name="Bruce D."/>
            <person name="Goodwin L."/>
            <person name="Pitluck S."/>
            <person name="Peters L."/>
            <person name="Kyrpides N."/>
            <person name="Mavromatis K."/>
            <person name="Ivanova N."/>
            <person name="Ovchinnikova G."/>
            <person name="Pagani I."/>
            <person name="Daligault H."/>
            <person name="Detter J.C."/>
            <person name="Han C."/>
            <person name="Land M."/>
            <person name="Hauser L."/>
            <person name="Markowitz V."/>
            <person name="Cheng J.-F."/>
            <person name="Hugenholtz P."/>
            <person name="Woyke T."/>
            <person name="Wu D."/>
            <person name="Verbarg S."/>
            <person name="Frueling A."/>
            <person name="Brambilla E."/>
            <person name="Klenk H.-P."/>
            <person name="Eisen J.A."/>
        </authorList>
    </citation>
    <scope>NUCLEOTIDE SEQUENCE</scope>
    <source>
        <strain>DSM 1100</strain>
    </source>
</reference>
<keyword evidence="2" id="KW-1185">Reference proteome</keyword>
<dbReference type="STRING" id="760192.Halhy_2480"/>
<protein>
    <submittedName>
        <fullName evidence="1">Uncharacterized protein</fullName>
    </submittedName>
</protein>